<dbReference type="CDD" id="cd17060">
    <property type="entry name" value="Ubl_RB1CC1"/>
    <property type="match status" value="1"/>
</dbReference>
<dbReference type="GO" id="GO:0019901">
    <property type="term" value="F:protein kinase binding"/>
    <property type="evidence" value="ECO:0007669"/>
    <property type="project" value="UniProtKB-ARBA"/>
</dbReference>
<dbReference type="GO" id="GO:0060090">
    <property type="term" value="F:molecular adaptor activity"/>
    <property type="evidence" value="ECO:0007669"/>
    <property type="project" value="TreeGrafter"/>
</dbReference>
<evidence type="ECO:0000256" key="10">
    <source>
        <dbReference type="ARBA" id="ARBA00023163"/>
    </source>
</evidence>
<dbReference type="GO" id="GO:0005829">
    <property type="term" value="C:cytosol"/>
    <property type="evidence" value="ECO:0007669"/>
    <property type="project" value="UniProtKB-SubCell"/>
</dbReference>
<sequence length="268" mass="30070">MKLYVFQVNNGCTLTFDTDLAVQTVLELKHAIQAKYKIATQHQVLVVNGGECMAAERRVCSYSAGTETNPIFLFNKEMILCDRDPTIPKTTFSIESEIQVRVEESLLMPAVFHTVASRTQLALEMFEVATKLCSFCERLVHDEHLQHQGWAAIMANLDDCTLSYQKLLVKFDASYSNYQHELEEIKVKLTKLGTAVSVMARIPLLESLTRHSYRESMEKSSPTPGKDSDGTEEEKSSESLRYTAEAKRPPRSSASFSASQAATCKPTR</sequence>
<comment type="caution">
    <text evidence="18">The sequence shown here is derived from an EMBL/GenBank/DDBJ whole genome shotgun (WGS) entry which is preliminary data.</text>
</comment>
<dbReference type="GO" id="GO:1990316">
    <property type="term" value="C:Atg1/ULK1 kinase complex"/>
    <property type="evidence" value="ECO:0007669"/>
    <property type="project" value="TreeGrafter"/>
</dbReference>
<keyword evidence="19" id="KW-1185">Reference proteome</keyword>
<dbReference type="InterPro" id="IPR040040">
    <property type="entry name" value="ATG11"/>
</dbReference>
<dbReference type="GO" id="GO:0000045">
    <property type="term" value="P:autophagosome assembly"/>
    <property type="evidence" value="ECO:0007669"/>
    <property type="project" value="InterPro"/>
</dbReference>
<dbReference type="GO" id="GO:0061709">
    <property type="term" value="P:reticulophagy"/>
    <property type="evidence" value="ECO:0007669"/>
    <property type="project" value="TreeGrafter"/>
</dbReference>
<protein>
    <recommendedName>
        <fullName evidence="15">RB1-inducible coiled-coil protein 1</fullName>
    </recommendedName>
    <alternativeName>
        <fullName evidence="16">FAK family kinase-interacting protein of 200 kDa</fullName>
    </alternativeName>
</protein>
<gene>
    <name evidence="18" type="ORF">PLEPLA_LOCUS36190</name>
</gene>
<evidence type="ECO:0000256" key="9">
    <source>
        <dbReference type="ARBA" id="ARBA00023054"/>
    </source>
</evidence>
<evidence type="ECO:0000256" key="11">
    <source>
        <dbReference type="ARBA" id="ARBA00023228"/>
    </source>
</evidence>
<dbReference type="GO" id="GO:0031090">
    <property type="term" value="C:organelle membrane"/>
    <property type="evidence" value="ECO:0007669"/>
    <property type="project" value="UniProtKB-ARBA"/>
</dbReference>
<dbReference type="GO" id="GO:0000422">
    <property type="term" value="P:autophagy of mitochondrion"/>
    <property type="evidence" value="ECO:0007669"/>
    <property type="project" value="TreeGrafter"/>
</dbReference>
<feature type="region of interest" description="Disordered" evidence="17">
    <location>
        <begin position="213"/>
        <end position="268"/>
    </location>
</feature>
<evidence type="ECO:0000256" key="15">
    <source>
        <dbReference type="ARBA" id="ARBA00069790"/>
    </source>
</evidence>
<evidence type="ECO:0000256" key="13">
    <source>
        <dbReference type="ARBA" id="ARBA00023306"/>
    </source>
</evidence>
<keyword evidence="10" id="KW-0804">Transcription</keyword>
<comment type="subcellular location">
    <subcellularLocation>
        <location evidence="4">Cytoplasm</location>
        <location evidence="4">Cytosol</location>
    </subcellularLocation>
    <subcellularLocation>
        <location evidence="3">Lysosome</location>
    </subcellularLocation>
    <subcellularLocation>
        <location evidence="1">Nucleus</location>
    </subcellularLocation>
    <subcellularLocation>
        <location evidence="2">Preautophagosomal structure</location>
    </subcellularLocation>
</comment>
<dbReference type="GO" id="GO:0034045">
    <property type="term" value="C:phagophore assembly site membrane"/>
    <property type="evidence" value="ECO:0007669"/>
    <property type="project" value="TreeGrafter"/>
</dbReference>
<reference evidence="18" key="1">
    <citation type="submission" date="2020-03" db="EMBL/GenBank/DDBJ databases">
        <authorList>
            <person name="Weist P."/>
        </authorList>
    </citation>
    <scope>NUCLEOTIDE SEQUENCE</scope>
</reference>
<evidence type="ECO:0000256" key="12">
    <source>
        <dbReference type="ARBA" id="ARBA00023242"/>
    </source>
</evidence>
<dbReference type="InterPro" id="IPR029071">
    <property type="entry name" value="Ubiquitin-like_domsf"/>
</dbReference>
<accession>A0A9N7YXW3</accession>
<keyword evidence="7" id="KW-0072">Autophagy</keyword>
<evidence type="ECO:0000256" key="8">
    <source>
        <dbReference type="ARBA" id="ARBA00023015"/>
    </source>
</evidence>
<dbReference type="EMBL" id="CADEAL010003981">
    <property type="protein sequence ID" value="CAB1448538.1"/>
    <property type="molecule type" value="Genomic_DNA"/>
</dbReference>
<dbReference type="GO" id="GO:0008285">
    <property type="term" value="P:negative regulation of cell population proliferation"/>
    <property type="evidence" value="ECO:0007669"/>
    <property type="project" value="UniProtKB-ARBA"/>
</dbReference>
<dbReference type="Gene3D" id="3.10.20.90">
    <property type="entry name" value="Phosphatidylinositol 3-kinase Catalytic Subunit, Chain A, domain 1"/>
    <property type="match status" value="1"/>
</dbReference>
<evidence type="ECO:0000256" key="3">
    <source>
        <dbReference type="ARBA" id="ARBA00004371"/>
    </source>
</evidence>
<evidence type="ECO:0000256" key="2">
    <source>
        <dbReference type="ARBA" id="ARBA00004329"/>
    </source>
</evidence>
<dbReference type="GO" id="GO:0005634">
    <property type="term" value="C:nucleus"/>
    <property type="evidence" value="ECO:0007669"/>
    <property type="project" value="UniProtKB-SubCell"/>
</dbReference>
<keyword evidence="8" id="KW-0805">Transcription regulation</keyword>
<proteinExistence type="predicted"/>
<evidence type="ECO:0000256" key="7">
    <source>
        <dbReference type="ARBA" id="ARBA00023006"/>
    </source>
</evidence>
<evidence type="ECO:0000256" key="5">
    <source>
        <dbReference type="ARBA" id="ARBA00022490"/>
    </source>
</evidence>
<evidence type="ECO:0000313" key="19">
    <source>
        <dbReference type="Proteomes" id="UP001153269"/>
    </source>
</evidence>
<evidence type="ECO:0000256" key="17">
    <source>
        <dbReference type="SAM" id="MobiDB-lite"/>
    </source>
</evidence>
<dbReference type="FunFam" id="3.10.20.90:FF:000049">
    <property type="entry name" value="RB1-inducible coiled-coil protein 1 isoform X1"/>
    <property type="match status" value="1"/>
</dbReference>
<organism evidence="18 19">
    <name type="scientific">Pleuronectes platessa</name>
    <name type="common">European plaice</name>
    <dbReference type="NCBI Taxonomy" id="8262"/>
    <lineage>
        <taxon>Eukaryota</taxon>
        <taxon>Metazoa</taxon>
        <taxon>Chordata</taxon>
        <taxon>Craniata</taxon>
        <taxon>Vertebrata</taxon>
        <taxon>Euteleostomi</taxon>
        <taxon>Actinopterygii</taxon>
        <taxon>Neopterygii</taxon>
        <taxon>Teleostei</taxon>
        <taxon>Neoteleostei</taxon>
        <taxon>Acanthomorphata</taxon>
        <taxon>Carangaria</taxon>
        <taxon>Pleuronectiformes</taxon>
        <taxon>Pleuronectoidei</taxon>
        <taxon>Pleuronectidae</taxon>
        <taxon>Pleuronectes</taxon>
    </lineage>
</organism>
<keyword evidence="5" id="KW-0963">Cytoplasm</keyword>
<evidence type="ECO:0000313" key="18">
    <source>
        <dbReference type="EMBL" id="CAB1448538.1"/>
    </source>
</evidence>
<keyword evidence="9" id="KW-0175">Coiled coil</keyword>
<dbReference type="PANTHER" id="PTHR13222:SF1">
    <property type="entry name" value="RB1-INDUCIBLE COILED-COIL PROTEIN 1"/>
    <property type="match status" value="1"/>
</dbReference>
<dbReference type="AlphaFoldDB" id="A0A9N7YXW3"/>
<keyword evidence="13" id="KW-0131">Cell cycle</keyword>
<name>A0A9N7YXW3_PLEPL</name>
<evidence type="ECO:0000256" key="6">
    <source>
        <dbReference type="ARBA" id="ARBA00022553"/>
    </source>
</evidence>
<feature type="compositionally biased region" description="Basic and acidic residues" evidence="17">
    <location>
        <begin position="226"/>
        <end position="248"/>
    </location>
</feature>
<dbReference type="GO" id="GO:0061723">
    <property type="term" value="P:glycophagy"/>
    <property type="evidence" value="ECO:0007669"/>
    <property type="project" value="TreeGrafter"/>
</dbReference>
<comment type="function">
    <text evidence="14">Involved in autophagy. Regulates early events but also late events of autophagosome formation through direct interaction with Atg16L1. Required for the formation of the autophagosome-like double-membrane structure that surrounds the Salmonella-containing vacuole (SCV) during S.typhimurium infection and subsequent xenophagy. Involved in repair of DNA damage caused by ionizing radiation, which subsequently improves cell survival by decreasing apoptosis. Inhibits PTK2/FAK1 and PTK2B/PYK2 kinase activity, affecting their downstream signaling pathways. Plays a role as a modulator of TGF-beta-signaling by restricting substrate specificity of RNF111. Functions as a DNA-binding transcription factor. Is a potent regulator of the RB1 pathway through induction of RB1 expression. Plays a crucial role in muscular differentiation. Plays an indispensable role in fetal hematopoiesis and in the regulation of neuronal homeostasis.</text>
</comment>
<keyword evidence="6" id="KW-0597">Phosphoprotein</keyword>
<dbReference type="GO" id="GO:0005764">
    <property type="term" value="C:lysosome"/>
    <property type="evidence" value="ECO:0007669"/>
    <property type="project" value="UniProtKB-SubCell"/>
</dbReference>
<keyword evidence="11" id="KW-0458">Lysosome</keyword>
<dbReference type="Proteomes" id="UP001153269">
    <property type="component" value="Unassembled WGS sequence"/>
</dbReference>
<dbReference type="GO" id="GO:0034727">
    <property type="term" value="P:piecemeal microautophagy of the nucleus"/>
    <property type="evidence" value="ECO:0007669"/>
    <property type="project" value="TreeGrafter"/>
</dbReference>
<dbReference type="SUPFAM" id="SSF54236">
    <property type="entry name" value="Ubiquitin-like"/>
    <property type="match status" value="1"/>
</dbReference>
<evidence type="ECO:0000256" key="16">
    <source>
        <dbReference type="ARBA" id="ARBA00080154"/>
    </source>
</evidence>
<feature type="compositionally biased region" description="Low complexity" evidence="17">
    <location>
        <begin position="252"/>
        <end position="262"/>
    </location>
</feature>
<evidence type="ECO:0000256" key="14">
    <source>
        <dbReference type="ARBA" id="ARBA00053494"/>
    </source>
</evidence>
<evidence type="ECO:0000256" key="1">
    <source>
        <dbReference type="ARBA" id="ARBA00004123"/>
    </source>
</evidence>
<keyword evidence="12" id="KW-0539">Nucleus</keyword>
<dbReference type="PANTHER" id="PTHR13222">
    <property type="entry name" value="RB1-INDUCIBLE COILED-COIL"/>
    <property type="match status" value="1"/>
</dbReference>
<evidence type="ECO:0000256" key="4">
    <source>
        <dbReference type="ARBA" id="ARBA00004514"/>
    </source>
</evidence>
<dbReference type="GO" id="GO:0034517">
    <property type="term" value="P:ribophagy"/>
    <property type="evidence" value="ECO:0007669"/>
    <property type="project" value="TreeGrafter"/>
</dbReference>